<sequence>MAVTSVVVVGCGVIGLTTALSLQRTGRYSVTVVARETPSATSDVSQEWASPYAGANWRPFASLGDTVQREAEETTYFRLRDIAATQPAAGVKVVPMRDFGVSPGEGVPPFFSYVHNARYIPRAEWPEHAYFGYTYESLIVNVPRYLMWLRQHFCALGGVIRQAELAHICDSPAVAGVPAVAVVNCAGLGCQALGVNDAAMFPTRGQTLLVQAPMVDFTATAPAARSDRATYVIPRGDGTVVIGGVFEQGSTVASEDPETTDEILRNCIALCPQLLDRGFEQLRRPSEVTKDDIGRLRARIICAKVGFRPSRHGGPRLEVEHLRGLTVVHNYGHSSFGYQSSWGYASAAVRLLDGALAVAAKL</sequence>
<keyword evidence="2" id="KW-1185">Reference proteome</keyword>
<proteinExistence type="predicted"/>
<gene>
    <name evidence="1" type="ORF">IWQ57_003424</name>
</gene>
<dbReference type="EMBL" id="JANBUJ010001108">
    <property type="protein sequence ID" value="KAJ2768704.1"/>
    <property type="molecule type" value="Genomic_DNA"/>
</dbReference>
<organism evidence="1 2">
    <name type="scientific">Coemansia nantahalensis</name>
    <dbReference type="NCBI Taxonomy" id="2789366"/>
    <lineage>
        <taxon>Eukaryota</taxon>
        <taxon>Fungi</taxon>
        <taxon>Fungi incertae sedis</taxon>
        <taxon>Zoopagomycota</taxon>
        <taxon>Kickxellomycotina</taxon>
        <taxon>Kickxellomycetes</taxon>
        <taxon>Kickxellales</taxon>
        <taxon>Kickxellaceae</taxon>
        <taxon>Coemansia</taxon>
    </lineage>
</organism>
<dbReference type="Proteomes" id="UP001140234">
    <property type="component" value="Unassembled WGS sequence"/>
</dbReference>
<accession>A0ACC1JWM7</accession>
<comment type="caution">
    <text evidence="1">The sequence shown here is derived from an EMBL/GenBank/DDBJ whole genome shotgun (WGS) entry which is preliminary data.</text>
</comment>
<evidence type="ECO:0000313" key="2">
    <source>
        <dbReference type="Proteomes" id="UP001140234"/>
    </source>
</evidence>
<protein>
    <submittedName>
        <fullName evidence="1">Uncharacterized protein</fullName>
    </submittedName>
</protein>
<name>A0ACC1JWM7_9FUNG</name>
<evidence type="ECO:0000313" key="1">
    <source>
        <dbReference type="EMBL" id="KAJ2768704.1"/>
    </source>
</evidence>
<reference evidence="1" key="1">
    <citation type="submission" date="2022-07" db="EMBL/GenBank/DDBJ databases">
        <title>Phylogenomic reconstructions and comparative analyses of Kickxellomycotina fungi.</title>
        <authorList>
            <person name="Reynolds N.K."/>
            <person name="Stajich J.E."/>
            <person name="Barry K."/>
            <person name="Grigoriev I.V."/>
            <person name="Crous P."/>
            <person name="Smith M.E."/>
        </authorList>
    </citation>
    <scope>NUCLEOTIDE SEQUENCE</scope>
    <source>
        <strain evidence="1">CBS 109366</strain>
    </source>
</reference>